<dbReference type="eggNOG" id="COG1778">
    <property type="taxonomic scope" value="Bacteria"/>
</dbReference>
<dbReference type="SUPFAM" id="SSF53448">
    <property type="entry name" value="Nucleotide-diphospho-sugar transferases"/>
    <property type="match status" value="1"/>
</dbReference>
<comment type="subunit">
    <text evidence="6">Homotetramer.</text>
</comment>
<dbReference type="RefSeq" id="WP_002653607.1">
    <property type="nucleotide sequence ID" value="NZ_CH672376.1"/>
</dbReference>
<name>A3ZPD8_9BACT</name>
<evidence type="ECO:0000256" key="7">
    <source>
        <dbReference type="ARBA" id="ARBA00012491"/>
    </source>
</evidence>
<comment type="caution">
    <text evidence="11">The sequence shown here is derived from an EMBL/GenBank/DDBJ whole genome shotgun (WGS) entry which is preliminary data.</text>
</comment>
<dbReference type="GO" id="GO:0046872">
    <property type="term" value="F:metal ion binding"/>
    <property type="evidence" value="ECO:0007669"/>
    <property type="project" value="UniProtKB-KW"/>
</dbReference>
<evidence type="ECO:0000313" key="12">
    <source>
        <dbReference type="Proteomes" id="UP000004358"/>
    </source>
</evidence>
<dbReference type="InterPro" id="IPR023214">
    <property type="entry name" value="HAD_sf"/>
</dbReference>
<dbReference type="Pfam" id="PF08282">
    <property type="entry name" value="Hydrolase_3"/>
    <property type="match status" value="1"/>
</dbReference>
<keyword evidence="9" id="KW-0378">Hydrolase</keyword>
<dbReference type="SUPFAM" id="SSF56784">
    <property type="entry name" value="HAD-like"/>
    <property type="match status" value="1"/>
</dbReference>
<dbReference type="InterPro" id="IPR010023">
    <property type="entry name" value="KdsC_fam"/>
</dbReference>
<reference evidence="11 12" key="1">
    <citation type="submission" date="2006-02" db="EMBL/GenBank/DDBJ databases">
        <authorList>
            <person name="Amann R."/>
            <person name="Ferriera S."/>
            <person name="Johnson J."/>
            <person name="Kravitz S."/>
            <person name="Halpern A."/>
            <person name="Remington K."/>
            <person name="Beeson K."/>
            <person name="Tran B."/>
            <person name="Rogers Y.-H."/>
            <person name="Friedman R."/>
            <person name="Venter J.C."/>
        </authorList>
    </citation>
    <scope>NUCLEOTIDE SEQUENCE [LARGE SCALE GENOMIC DNA]</scope>
    <source>
        <strain evidence="11 12">DSM 3645</strain>
    </source>
</reference>
<dbReference type="Proteomes" id="UP000004358">
    <property type="component" value="Unassembled WGS sequence"/>
</dbReference>
<keyword evidence="11" id="KW-0808">Transferase</keyword>
<comment type="cofactor">
    <cofactor evidence="2">
        <name>Mg(2+)</name>
        <dbReference type="ChEBI" id="CHEBI:18420"/>
    </cofactor>
</comment>
<gene>
    <name evidence="11" type="ORF">DSM3645_28582</name>
</gene>
<protein>
    <recommendedName>
        <fullName evidence="7">N-acylneuraminate cytidylyltransferase</fullName>
        <ecNumber evidence="7">2.7.7.43</ecNumber>
    </recommendedName>
</protein>
<dbReference type="SFLD" id="SFLDG01138">
    <property type="entry name" value="C1.6.2:_Deoxy-d-mannose-octulo"/>
    <property type="match status" value="1"/>
</dbReference>
<dbReference type="UniPathway" id="UPA00628"/>
<comment type="similarity">
    <text evidence="4">Belongs to the KdsC family.</text>
</comment>
<proteinExistence type="inferred from homology"/>
<dbReference type="InterPro" id="IPR003329">
    <property type="entry name" value="Cytidylyl_trans"/>
</dbReference>
<dbReference type="EC" id="2.7.7.43" evidence="7"/>
<dbReference type="Gene3D" id="3.90.550.10">
    <property type="entry name" value="Spore Coat Polysaccharide Biosynthesis Protein SpsA, Chain A"/>
    <property type="match status" value="1"/>
</dbReference>
<dbReference type="Pfam" id="PF02348">
    <property type="entry name" value="CTP_transf_3"/>
    <property type="match status" value="1"/>
</dbReference>
<accession>A3ZPD8</accession>
<sequence>MNNTTPSTWAIIPARGGSVTIPRKNLISIAGKPLIVWTIEAARSAATVERVIVTTDDGEIADVSRKAGAEVVVRPEALSGPDASSESALMHVLETYLADGKSLPDSIAFLQCTSPLTRAEDIDGTVGALYRDKADTALAVVPFHYFLWKKGASADAEGVNHDKSARLLRQQREQEYLEAGAVYVMRTKGFLERRFRFFGKTAMYEMPIRRRWEIDESDDIPIVEALLAVDASRLAESAGRVRRFPRVQDVDAVVFDFDGVFTDNKVHVNADGTETVVCNRADGLGLGLLRETGVPLLVLSKERNTIASVRCKKLDIPCQLGIDDKLTFLKAWVEERGFALQRIVYVGNDVNDVECLDAVGYGAIVADAEAALFSEGRYVLRRAGGEGAVREVCDFLLRQDA</sequence>
<evidence type="ECO:0000256" key="2">
    <source>
        <dbReference type="ARBA" id="ARBA00001946"/>
    </source>
</evidence>
<evidence type="ECO:0000256" key="6">
    <source>
        <dbReference type="ARBA" id="ARBA00011881"/>
    </source>
</evidence>
<dbReference type="AlphaFoldDB" id="A3ZPD8"/>
<evidence type="ECO:0000256" key="8">
    <source>
        <dbReference type="ARBA" id="ARBA00022723"/>
    </source>
</evidence>
<dbReference type="PANTHER" id="PTHR21485:SF3">
    <property type="entry name" value="N-ACYLNEURAMINATE CYTIDYLYLTRANSFERASE"/>
    <property type="match status" value="1"/>
</dbReference>
<dbReference type="InterPro" id="IPR036412">
    <property type="entry name" value="HAD-like_sf"/>
</dbReference>
<dbReference type="CDD" id="cd02513">
    <property type="entry name" value="CMP-NeuAc_Synthase"/>
    <property type="match status" value="1"/>
</dbReference>
<dbReference type="PANTHER" id="PTHR21485">
    <property type="entry name" value="HAD SUPERFAMILY MEMBERS CMAS AND KDSC"/>
    <property type="match status" value="1"/>
</dbReference>
<dbReference type="Gene3D" id="3.40.50.1000">
    <property type="entry name" value="HAD superfamily/HAD-like"/>
    <property type="match status" value="1"/>
</dbReference>
<evidence type="ECO:0000256" key="3">
    <source>
        <dbReference type="ARBA" id="ARBA00005141"/>
    </source>
</evidence>
<organism evidence="11 12">
    <name type="scientific">Blastopirellula marina DSM 3645</name>
    <dbReference type="NCBI Taxonomy" id="314230"/>
    <lineage>
        <taxon>Bacteria</taxon>
        <taxon>Pseudomonadati</taxon>
        <taxon>Planctomycetota</taxon>
        <taxon>Planctomycetia</taxon>
        <taxon>Pirellulales</taxon>
        <taxon>Pirellulaceae</taxon>
        <taxon>Blastopirellula</taxon>
    </lineage>
</organism>
<evidence type="ECO:0000256" key="5">
    <source>
        <dbReference type="ARBA" id="ARBA00010726"/>
    </source>
</evidence>
<evidence type="ECO:0000256" key="1">
    <source>
        <dbReference type="ARBA" id="ARBA00001862"/>
    </source>
</evidence>
<keyword evidence="8" id="KW-0479">Metal-binding</keyword>
<evidence type="ECO:0000313" key="11">
    <source>
        <dbReference type="EMBL" id="EAQ81616.1"/>
    </source>
</evidence>
<dbReference type="InterPro" id="IPR050793">
    <property type="entry name" value="CMP-NeuNAc_synthase"/>
</dbReference>
<comment type="similarity">
    <text evidence="5">Belongs to the CMP-NeuNAc synthase family.</text>
</comment>
<dbReference type="eggNOG" id="COG1083">
    <property type="taxonomic scope" value="Bacteria"/>
</dbReference>
<evidence type="ECO:0000256" key="9">
    <source>
        <dbReference type="ARBA" id="ARBA00022801"/>
    </source>
</evidence>
<dbReference type="SFLD" id="SFLDG01136">
    <property type="entry name" value="C1.6:_Phosphoserine_Phosphatas"/>
    <property type="match status" value="1"/>
</dbReference>
<dbReference type="OrthoDB" id="9805604at2"/>
<evidence type="ECO:0000256" key="4">
    <source>
        <dbReference type="ARBA" id="ARBA00005893"/>
    </source>
</evidence>
<comment type="pathway">
    <text evidence="3">Amino-sugar metabolism; N-acetylneuraminate metabolism.</text>
</comment>
<dbReference type="GO" id="GO:0008781">
    <property type="term" value="F:N-acylneuraminate cytidylyltransferase activity"/>
    <property type="evidence" value="ECO:0007669"/>
    <property type="project" value="UniProtKB-EC"/>
</dbReference>
<comment type="catalytic activity">
    <reaction evidence="1">
        <text>an N-acylneuraminate + CTP = a CMP-N-acyl-beta-neuraminate + diphosphate</text>
        <dbReference type="Rhea" id="RHEA:11344"/>
        <dbReference type="ChEBI" id="CHEBI:33019"/>
        <dbReference type="ChEBI" id="CHEBI:37563"/>
        <dbReference type="ChEBI" id="CHEBI:60073"/>
        <dbReference type="ChEBI" id="CHEBI:68671"/>
        <dbReference type="EC" id="2.7.7.43"/>
    </reaction>
</comment>
<dbReference type="GO" id="GO:0016788">
    <property type="term" value="F:hydrolase activity, acting on ester bonds"/>
    <property type="evidence" value="ECO:0007669"/>
    <property type="project" value="InterPro"/>
</dbReference>
<dbReference type="InterPro" id="IPR029044">
    <property type="entry name" value="Nucleotide-diphossugar_trans"/>
</dbReference>
<dbReference type="EMBL" id="AANZ01000004">
    <property type="protein sequence ID" value="EAQ81616.1"/>
    <property type="molecule type" value="Genomic_DNA"/>
</dbReference>
<dbReference type="STRING" id="314230.DSM3645_28582"/>
<dbReference type="GO" id="GO:0006054">
    <property type="term" value="P:N-acetylneuraminate metabolic process"/>
    <property type="evidence" value="ECO:0007669"/>
    <property type="project" value="UniProtKB-UniPathway"/>
</dbReference>
<dbReference type="HOGENOM" id="CLU_042930_0_2_0"/>
<keyword evidence="10" id="KW-0460">Magnesium</keyword>
<dbReference type="SFLD" id="SFLDS00003">
    <property type="entry name" value="Haloacid_Dehalogenase"/>
    <property type="match status" value="1"/>
</dbReference>
<evidence type="ECO:0000256" key="10">
    <source>
        <dbReference type="ARBA" id="ARBA00022842"/>
    </source>
</evidence>